<organism evidence="10 11">
    <name type="scientific">Geodermatophilus siccatus</name>
    <dbReference type="NCBI Taxonomy" id="1137991"/>
    <lineage>
        <taxon>Bacteria</taxon>
        <taxon>Bacillati</taxon>
        <taxon>Actinomycetota</taxon>
        <taxon>Actinomycetes</taxon>
        <taxon>Geodermatophilales</taxon>
        <taxon>Geodermatophilaceae</taxon>
        <taxon>Geodermatophilus</taxon>
    </lineage>
</organism>
<dbReference type="UniPathway" id="UPA00077">
    <property type="reaction ID" value="UER00158"/>
</dbReference>
<feature type="domain" description="DHFR" evidence="9">
    <location>
        <begin position="6"/>
        <end position="167"/>
    </location>
</feature>
<dbReference type="InterPro" id="IPR024072">
    <property type="entry name" value="DHFR-like_dom_sf"/>
</dbReference>
<accession>A0A1G9YJJ8</accession>
<comment type="catalytic activity">
    <reaction evidence="7">
        <text>(6S)-5,6,7,8-tetrahydrofolate + NADP(+) = 7,8-dihydrofolate + NADPH + H(+)</text>
        <dbReference type="Rhea" id="RHEA:15009"/>
        <dbReference type="ChEBI" id="CHEBI:15378"/>
        <dbReference type="ChEBI" id="CHEBI:57451"/>
        <dbReference type="ChEBI" id="CHEBI:57453"/>
        <dbReference type="ChEBI" id="CHEBI:57783"/>
        <dbReference type="ChEBI" id="CHEBI:58349"/>
        <dbReference type="EC" id="1.5.1.3"/>
    </reaction>
</comment>
<dbReference type="GO" id="GO:0046655">
    <property type="term" value="P:folic acid metabolic process"/>
    <property type="evidence" value="ECO:0007669"/>
    <property type="project" value="TreeGrafter"/>
</dbReference>
<dbReference type="GO" id="GO:0046654">
    <property type="term" value="P:tetrahydrofolate biosynthetic process"/>
    <property type="evidence" value="ECO:0007669"/>
    <property type="project" value="UniProtKB-UniPathway"/>
</dbReference>
<dbReference type="GO" id="GO:0005829">
    <property type="term" value="C:cytosol"/>
    <property type="evidence" value="ECO:0007669"/>
    <property type="project" value="TreeGrafter"/>
</dbReference>
<evidence type="ECO:0000256" key="4">
    <source>
        <dbReference type="ARBA" id="ARBA00022563"/>
    </source>
</evidence>
<keyword evidence="5 7" id="KW-0521">NADP</keyword>
<dbReference type="PANTHER" id="PTHR48069:SF3">
    <property type="entry name" value="DIHYDROFOLATE REDUCTASE"/>
    <property type="match status" value="1"/>
</dbReference>
<comment type="function">
    <text evidence="7">Key enzyme in folate metabolism. Catalyzes an essential reaction for de novo glycine and purine synthesis, and for DNA precursor synthesis.</text>
</comment>
<protein>
    <recommendedName>
        <fullName evidence="3 7">Dihydrofolate reductase</fullName>
        <ecNumber evidence="3 7">1.5.1.3</ecNumber>
    </recommendedName>
</protein>
<evidence type="ECO:0000256" key="1">
    <source>
        <dbReference type="ARBA" id="ARBA00004903"/>
    </source>
</evidence>
<keyword evidence="4 7" id="KW-0554">One-carbon metabolism</keyword>
<keyword evidence="11" id="KW-1185">Reference proteome</keyword>
<evidence type="ECO:0000259" key="9">
    <source>
        <dbReference type="PROSITE" id="PS51330"/>
    </source>
</evidence>
<evidence type="ECO:0000256" key="8">
    <source>
        <dbReference type="RuleBase" id="RU004474"/>
    </source>
</evidence>
<evidence type="ECO:0000313" key="11">
    <source>
        <dbReference type="Proteomes" id="UP000198680"/>
    </source>
</evidence>
<dbReference type="GO" id="GO:0006730">
    <property type="term" value="P:one-carbon metabolic process"/>
    <property type="evidence" value="ECO:0007669"/>
    <property type="project" value="UniProtKB-KW"/>
</dbReference>
<dbReference type="Proteomes" id="UP000198680">
    <property type="component" value="Unassembled WGS sequence"/>
</dbReference>
<keyword evidence="6 7" id="KW-0560">Oxidoreductase</keyword>
<comment type="pathway">
    <text evidence="1 7">Cofactor biosynthesis; tetrahydrofolate biosynthesis; 5,6,7,8-tetrahydrofolate from 7,8-dihydrofolate: step 1/1.</text>
</comment>
<evidence type="ECO:0000256" key="3">
    <source>
        <dbReference type="ARBA" id="ARBA00012856"/>
    </source>
</evidence>
<sequence>MVGGGVLGLVWAQARGGVIGADGRLPWHLPEDLRLFRELTTGCTVVMGRRTWESLPERFRPLPGRRNVVLTTDPSWAADGAERVGDVAEALAREDVGDLWVIGGGRVYAAFLPHADRVVVTDVDTEVEGDTWAPALGLGWARVARTPGTGWATSTTGLRYAVSEYVRASTDADVSAGTAR</sequence>
<evidence type="ECO:0000256" key="6">
    <source>
        <dbReference type="ARBA" id="ARBA00023002"/>
    </source>
</evidence>
<dbReference type="CDD" id="cd00209">
    <property type="entry name" value="DHFR"/>
    <property type="match status" value="1"/>
</dbReference>
<evidence type="ECO:0000313" key="10">
    <source>
        <dbReference type="EMBL" id="SDN09287.1"/>
    </source>
</evidence>
<dbReference type="InterPro" id="IPR001796">
    <property type="entry name" value="DHFR_dom"/>
</dbReference>
<dbReference type="EC" id="1.5.1.3" evidence="3 7"/>
<proteinExistence type="inferred from homology"/>
<dbReference type="PANTHER" id="PTHR48069">
    <property type="entry name" value="DIHYDROFOLATE REDUCTASE"/>
    <property type="match status" value="1"/>
</dbReference>
<comment type="similarity">
    <text evidence="2 7 8">Belongs to the dihydrofolate reductase family.</text>
</comment>
<dbReference type="PROSITE" id="PS00075">
    <property type="entry name" value="DHFR_1"/>
    <property type="match status" value="1"/>
</dbReference>
<dbReference type="PIRSF" id="PIRSF000194">
    <property type="entry name" value="DHFR"/>
    <property type="match status" value="1"/>
</dbReference>
<dbReference type="GO" id="GO:0050661">
    <property type="term" value="F:NADP binding"/>
    <property type="evidence" value="ECO:0007669"/>
    <property type="project" value="InterPro"/>
</dbReference>
<evidence type="ECO:0000256" key="7">
    <source>
        <dbReference type="PIRNR" id="PIRNR000194"/>
    </source>
</evidence>
<dbReference type="EMBL" id="FNHE01000012">
    <property type="protein sequence ID" value="SDN09287.1"/>
    <property type="molecule type" value="Genomic_DNA"/>
</dbReference>
<dbReference type="InterPro" id="IPR017925">
    <property type="entry name" value="DHFR_CS"/>
</dbReference>
<gene>
    <name evidence="10" type="ORF">SAMN05660642_04006</name>
</gene>
<dbReference type="GO" id="GO:0004146">
    <property type="term" value="F:dihydrofolate reductase activity"/>
    <property type="evidence" value="ECO:0007669"/>
    <property type="project" value="UniProtKB-EC"/>
</dbReference>
<reference evidence="11" key="1">
    <citation type="submission" date="2016-10" db="EMBL/GenBank/DDBJ databases">
        <authorList>
            <person name="Varghese N."/>
            <person name="Submissions S."/>
        </authorList>
    </citation>
    <scope>NUCLEOTIDE SEQUENCE [LARGE SCALE GENOMIC DNA]</scope>
    <source>
        <strain evidence="11">DSM 45419</strain>
    </source>
</reference>
<dbReference type="SUPFAM" id="SSF53597">
    <property type="entry name" value="Dihydrofolate reductase-like"/>
    <property type="match status" value="1"/>
</dbReference>
<dbReference type="InterPro" id="IPR012259">
    <property type="entry name" value="DHFR"/>
</dbReference>
<dbReference type="GO" id="GO:0046452">
    <property type="term" value="P:dihydrofolate metabolic process"/>
    <property type="evidence" value="ECO:0007669"/>
    <property type="project" value="TreeGrafter"/>
</dbReference>
<name>A0A1G9YJJ8_9ACTN</name>
<dbReference type="Gene3D" id="3.40.430.10">
    <property type="entry name" value="Dihydrofolate Reductase, subunit A"/>
    <property type="match status" value="1"/>
</dbReference>
<evidence type="ECO:0000256" key="2">
    <source>
        <dbReference type="ARBA" id="ARBA00009539"/>
    </source>
</evidence>
<evidence type="ECO:0000256" key="5">
    <source>
        <dbReference type="ARBA" id="ARBA00022857"/>
    </source>
</evidence>
<dbReference type="STRING" id="1137991.SAMN05660642_04006"/>
<dbReference type="AlphaFoldDB" id="A0A1G9YJJ8"/>
<dbReference type="PRINTS" id="PR00070">
    <property type="entry name" value="DHFR"/>
</dbReference>
<dbReference type="PROSITE" id="PS51330">
    <property type="entry name" value="DHFR_2"/>
    <property type="match status" value="1"/>
</dbReference>
<dbReference type="Pfam" id="PF00186">
    <property type="entry name" value="DHFR_1"/>
    <property type="match status" value="1"/>
</dbReference>